<dbReference type="Proteomes" id="UP000053029">
    <property type="component" value="Unassembled WGS sequence"/>
</dbReference>
<protein>
    <submittedName>
        <fullName evidence="3">Uncharacterized protein</fullName>
    </submittedName>
</protein>
<organism evidence="3 4">
    <name type="scientific">Fonsecaea pedrosoi CBS 271.37</name>
    <dbReference type="NCBI Taxonomy" id="1442368"/>
    <lineage>
        <taxon>Eukaryota</taxon>
        <taxon>Fungi</taxon>
        <taxon>Dikarya</taxon>
        <taxon>Ascomycota</taxon>
        <taxon>Pezizomycotina</taxon>
        <taxon>Eurotiomycetes</taxon>
        <taxon>Chaetothyriomycetidae</taxon>
        <taxon>Chaetothyriales</taxon>
        <taxon>Herpotrichiellaceae</taxon>
        <taxon>Fonsecaea</taxon>
    </lineage>
</organism>
<feature type="region of interest" description="Disordered" evidence="1">
    <location>
        <begin position="555"/>
        <end position="579"/>
    </location>
</feature>
<dbReference type="GeneID" id="25304228"/>
<accession>A0A0D2F4U7</accession>
<dbReference type="PANTHER" id="PTHR37576:SF2">
    <property type="entry name" value="DEFECT AT LOW TEMPERATURE PROTEIN 1"/>
    <property type="match status" value="1"/>
</dbReference>
<keyword evidence="2" id="KW-1133">Transmembrane helix</keyword>
<dbReference type="Pfam" id="PF11374">
    <property type="entry name" value="DUF3176"/>
    <property type="match status" value="1"/>
</dbReference>
<gene>
    <name evidence="3" type="ORF">Z517_04738</name>
</gene>
<feature type="transmembrane region" description="Helical" evidence="2">
    <location>
        <begin position="443"/>
        <end position="464"/>
    </location>
</feature>
<evidence type="ECO:0000313" key="4">
    <source>
        <dbReference type="Proteomes" id="UP000053029"/>
    </source>
</evidence>
<name>A0A0D2F4U7_9EURO</name>
<dbReference type="OrthoDB" id="5357734at2759"/>
<feature type="transmembrane region" description="Helical" evidence="2">
    <location>
        <begin position="37"/>
        <end position="59"/>
    </location>
</feature>
<dbReference type="HOGENOM" id="CLU_020821_0_0_1"/>
<proteinExistence type="predicted"/>
<keyword evidence="4" id="KW-1185">Reference proteome</keyword>
<dbReference type="EMBL" id="KN846971">
    <property type="protein sequence ID" value="KIW81712.1"/>
    <property type="molecule type" value="Genomic_DNA"/>
</dbReference>
<dbReference type="STRING" id="1442368.A0A0D2F4U7"/>
<dbReference type="RefSeq" id="XP_013285520.1">
    <property type="nucleotide sequence ID" value="XM_013430066.1"/>
</dbReference>
<dbReference type="InterPro" id="IPR021514">
    <property type="entry name" value="DUF3176"/>
</dbReference>
<evidence type="ECO:0000256" key="2">
    <source>
        <dbReference type="SAM" id="Phobius"/>
    </source>
</evidence>
<feature type="transmembrane region" description="Helical" evidence="2">
    <location>
        <begin position="71"/>
        <end position="97"/>
    </location>
</feature>
<dbReference type="VEuPathDB" id="FungiDB:Z517_04738"/>
<dbReference type="PANTHER" id="PTHR37576">
    <property type="entry name" value="DEFECT AT LOW TEMPERATURE PROTEIN 1"/>
    <property type="match status" value="1"/>
</dbReference>
<keyword evidence="2" id="KW-0472">Membrane</keyword>
<dbReference type="AlphaFoldDB" id="A0A0D2F4U7"/>
<evidence type="ECO:0000256" key="1">
    <source>
        <dbReference type="SAM" id="MobiDB-lite"/>
    </source>
</evidence>
<sequence>MLFKNGGGGGSSTTYAAIGPSRYHWEPGLLHLPFKGLGALLLAAAGVVVSIAILLAANGDDVRRWRFQPTVYLSIASTVTNVTVSFAFLEGVTIAWWHKVLSDGTTVADLHRIWAYGNSFLSAVWSGRHFNLIALASILVALTPINGPLLQRASTITNATVTAQEALDLQVNHLVPRGFTAIVSGRGDEVNMLSTNFSTIARGYYTRVPIHLESDCTAKCRTSVLGAGFHTNCSSYQVPFNVTPAINSTDFPNPVVFGANIAFDVSLDPTTATLNVQYKPDAGCAGQLSVTNCTLRAGTVLYPVIVDGTTSTITFDTGSTIWDDVAIGSPDSLPDENHLLGTTTYGGIFLALANQYNTNLQFSFGGAIGYQFSGAQSEASIAYARGIEQQPSCDVYFTNPLADFLEGIRELIFRTAVATANSSNTQHVNAQAFGSHTVYHTDYLFLALATLSSLLGIGSVLYTFHGSWSIGRRVSMSPIETAKAFNAPLLRSADSNASADVLLRQVGSTPVRYGLVSEVRHGGDSTISTDESVYRDSPMASGVLDTAYSPHPSRRFSAVQNSSGSDIELLSPHGGAAPTSARLEIADPKRVTPL</sequence>
<evidence type="ECO:0000313" key="3">
    <source>
        <dbReference type="EMBL" id="KIW81712.1"/>
    </source>
</evidence>
<keyword evidence="2" id="KW-0812">Transmembrane</keyword>
<reference evidence="3 4" key="1">
    <citation type="submission" date="2015-01" db="EMBL/GenBank/DDBJ databases">
        <title>The Genome Sequence of Fonsecaea pedrosoi CBS 271.37.</title>
        <authorList>
            <consortium name="The Broad Institute Genomics Platform"/>
            <person name="Cuomo C."/>
            <person name="de Hoog S."/>
            <person name="Gorbushina A."/>
            <person name="Stielow B."/>
            <person name="Teixiera M."/>
            <person name="Abouelleil A."/>
            <person name="Chapman S.B."/>
            <person name="Priest M."/>
            <person name="Young S.K."/>
            <person name="Wortman J."/>
            <person name="Nusbaum C."/>
            <person name="Birren B."/>
        </authorList>
    </citation>
    <scope>NUCLEOTIDE SEQUENCE [LARGE SCALE GENOMIC DNA]</scope>
    <source>
        <strain evidence="3 4">CBS 271.37</strain>
    </source>
</reference>